<keyword evidence="1" id="KW-0732">Signal</keyword>
<evidence type="ECO:0000256" key="1">
    <source>
        <dbReference type="SAM" id="SignalP"/>
    </source>
</evidence>
<reference evidence="2" key="1">
    <citation type="submission" date="2018-01" db="EMBL/GenBank/DDBJ databases">
        <authorList>
            <person name="Regsiter A."/>
            <person name="William W."/>
        </authorList>
    </citation>
    <scope>NUCLEOTIDE SEQUENCE</scope>
    <source>
        <strain evidence="2">TRIP AH-1</strain>
    </source>
</reference>
<dbReference type="AlphaFoldDB" id="A0A445N0C8"/>
<name>A0A445N0C8_9BACT</name>
<protein>
    <submittedName>
        <fullName evidence="2">Uncharacterized protein</fullName>
    </submittedName>
</protein>
<dbReference type="EMBL" id="OJIN01000190">
    <property type="protein sequence ID" value="SPD75194.1"/>
    <property type="molecule type" value="Genomic_DNA"/>
</dbReference>
<gene>
    <name evidence="2" type="ORF">PITCH_A480009</name>
</gene>
<evidence type="ECO:0000313" key="2">
    <source>
        <dbReference type="EMBL" id="SPD75194.1"/>
    </source>
</evidence>
<sequence>MMKKLSEMLFVFIMVVGLSTFAQAQPGIGTWSSPTDFAAGNWREILLGGSEGAAGNEIEATSDGVYIFDGAILDNVTQDEIGGDYTKYTTEYVGGTLEIFNDPSTPWYNSLDAVTSFNAVLGTATNQTWKYNDGSMAFELTVTGVFDDYPGYSAIITARYDRGTPVSSGAGTPEDPVIMSAELSWVQITITGPIAVDIKPGSCPNPINTKSRGVLPVAILGSETFDVNRIDPTTVELVGVKPLRWSYEDVSTPFEPFIGKQGSDACNELGPDGFADLTLKFSTQQIISALGEVDDRDELTLDLSALLEDGTPVTGEDVVIILKKGPAGQQGQNPDVVPACTRTKLRAAAKLCQSYMYCWMKELQNQKGKYDAGACIGRAEQKFEDSWVRADDKASTECGAETMESIREMIHNGLGDIYDGIRNGMPSDDRNSTKLARQMLKAAERRCSDLLNAECANKSDGGTKIEQKFQKRWQKGMTFQEKKQVEYYGPEMDEVMGMTDDLVDSVVEGMGL</sequence>
<feature type="signal peptide" evidence="1">
    <location>
        <begin position="1"/>
        <end position="24"/>
    </location>
</feature>
<organism evidence="2">
    <name type="scientific">uncultured Desulfobacterium sp</name>
    <dbReference type="NCBI Taxonomy" id="201089"/>
    <lineage>
        <taxon>Bacteria</taxon>
        <taxon>Pseudomonadati</taxon>
        <taxon>Thermodesulfobacteriota</taxon>
        <taxon>Desulfobacteria</taxon>
        <taxon>Desulfobacterales</taxon>
        <taxon>Desulfobacteriaceae</taxon>
        <taxon>Desulfobacterium</taxon>
        <taxon>environmental samples</taxon>
    </lineage>
</organism>
<accession>A0A445N0C8</accession>
<proteinExistence type="predicted"/>
<feature type="chain" id="PRO_5019229676" evidence="1">
    <location>
        <begin position="25"/>
        <end position="512"/>
    </location>
</feature>